<dbReference type="OrthoDB" id="20872at2759"/>
<dbReference type="RefSeq" id="XP_008879600.1">
    <property type="nucleotide sequence ID" value="XM_008881378.1"/>
</dbReference>
<dbReference type="Pfam" id="PF12796">
    <property type="entry name" value="Ank_2"/>
    <property type="match status" value="1"/>
</dbReference>
<dbReference type="PANTHER" id="PTHR24184:SF11">
    <property type="entry name" value="ANKYRIN REPEAT AND SOCS BOX CONTAINING 3"/>
    <property type="match status" value="1"/>
</dbReference>
<feature type="repeat" description="ANK" evidence="1">
    <location>
        <begin position="125"/>
        <end position="153"/>
    </location>
</feature>
<gene>
    <name evidence="2" type="ORF">H310_13751</name>
</gene>
<evidence type="ECO:0000256" key="1">
    <source>
        <dbReference type="PROSITE-ProRule" id="PRU00023"/>
    </source>
</evidence>
<dbReference type="Pfam" id="PF00023">
    <property type="entry name" value="Ank"/>
    <property type="match status" value="1"/>
</dbReference>
<dbReference type="InterPro" id="IPR002110">
    <property type="entry name" value="Ankyrin_rpt"/>
</dbReference>
<organism evidence="2">
    <name type="scientific">Aphanomyces invadans</name>
    <dbReference type="NCBI Taxonomy" id="157072"/>
    <lineage>
        <taxon>Eukaryota</taxon>
        <taxon>Sar</taxon>
        <taxon>Stramenopiles</taxon>
        <taxon>Oomycota</taxon>
        <taxon>Saprolegniomycetes</taxon>
        <taxon>Saprolegniales</taxon>
        <taxon>Verrucalvaceae</taxon>
        <taxon>Aphanomyces</taxon>
    </lineage>
</organism>
<dbReference type="PANTHER" id="PTHR24184">
    <property type="entry name" value="SI:CH211-189E2.2"/>
    <property type="match status" value="1"/>
</dbReference>
<dbReference type="PROSITE" id="PS50297">
    <property type="entry name" value="ANK_REP_REGION"/>
    <property type="match status" value="2"/>
</dbReference>
<dbReference type="VEuPathDB" id="FungiDB:H310_13751"/>
<feature type="repeat" description="ANK" evidence="1">
    <location>
        <begin position="92"/>
        <end position="124"/>
    </location>
</feature>
<dbReference type="GeneID" id="20090801"/>
<dbReference type="Gene3D" id="1.25.40.20">
    <property type="entry name" value="Ankyrin repeat-containing domain"/>
    <property type="match status" value="1"/>
</dbReference>
<dbReference type="PROSITE" id="PS50088">
    <property type="entry name" value="ANK_REPEAT"/>
    <property type="match status" value="2"/>
</dbReference>
<dbReference type="InterPro" id="IPR036770">
    <property type="entry name" value="Ankyrin_rpt-contain_sf"/>
</dbReference>
<dbReference type="EMBL" id="KI914007">
    <property type="protein sequence ID" value="ETV91674.1"/>
    <property type="molecule type" value="Genomic_DNA"/>
</dbReference>
<dbReference type="STRING" id="157072.A0A024TCD8"/>
<protein>
    <submittedName>
        <fullName evidence="2">Uncharacterized protein</fullName>
    </submittedName>
</protein>
<dbReference type="eggNOG" id="KOG4177">
    <property type="taxonomic scope" value="Eukaryota"/>
</dbReference>
<dbReference type="SMART" id="SM00248">
    <property type="entry name" value="ANK"/>
    <property type="match status" value="3"/>
</dbReference>
<evidence type="ECO:0000313" key="2">
    <source>
        <dbReference type="EMBL" id="ETV91674.1"/>
    </source>
</evidence>
<dbReference type="SUPFAM" id="SSF48403">
    <property type="entry name" value="Ankyrin repeat"/>
    <property type="match status" value="1"/>
</dbReference>
<dbReference type="PRINTS" id="PR01415">
    <property type="entry name" value="ANKYRIN"/>
</dbReference>
<name>A0A024TCD8_9STRA</name>
<accession>A0A024TCD8</accession>
<reference evidence="2" key="1">
    <citation type="submission" date="2013-12" db="EMBL/GenBank/DDBJ databases">
        <title>The Genome Sequence of Aphanomyces invadans NJM9701.</title>
        <authorList>
            <consortium name="The Broad Institute Genomics Platform"/>
            <person name="Russ C."/>
            <person name="Tyler B."/>
            <person name="van West P."/>
            <person name="Dieguez-Uribeondo J."/>
            <person name="Young S.K."/>
            <person name="Zeng Q."/>
            <person name="Gargeya S."/>
            <person name="Fitzgerald M."/>
            <person name="Abouelleil A."/>
            <person name="Alvarado L."/>
            <person name="Chapman S.B."/>
            <person name="Gainer-Dewar J."/>
            <person name="Goldberg J."/>
            <person name="Griggs A."/>
            <person name="Gujja S."/>
            <person name="Hansen M."/>
            <person name="Howarth C."/>
            <person name="Imamovic A."/>
            <person name="Ireland A."/>
            <person name="Larimer J."/>
            <person name="McCowan C."/>
            <person name="Murphy C."/>
            <person name="Pearson M."/>
            <person name="Poon T.W."/>
            <person name="Priest M."/>
            <person name="Roberts A."/>
            <person name="Saif S."/>
            <person name="Shea T."/>
            <person name="Sykes S."/>
            <person name="Wortman J."/>
            <person name="Nusbaum C."/>
            <person name="Birren B."/>
        </authorList>
    </citation>
    <scope>NUCLEOTIDE SEQUENCE [LARGE SCALE GENOMIC DNA]</scope>
    <source>
        <strain evidence="2">NJM9701</strain>
    </source>
</reference>
<sequence>MLGRSLRCVGVRTFSSNAASSAGIIELIKQGQADVALDALEDASSSRPDDWDITDAYGSTALTLASRGGHLSLCRAILPHVTSSVLNQANMFGSTALMCASASGHGEVCKVLLAAGADVNIKTRYGSTALSKAAEAGHASIVDQLLAHGADASPNVMGKTPWDLAAEKGHAILPPTDVSTPSQSNAVDDQELDTTPARVTRILSPMHVECELPDGFTVVVTKPDNVMVPVRGQKPTGEATLPASSALL</sequence>
<proteinExistence type="predicted"/>
<dbReference type="AlphaFoldDB" id="A0A024TCD8"/>
<keyword evidence="1" id="KW-0040">ANK repeat</keyword>